<dbReference type="EMBL" id="ALWB01000125">
    <property type="protein sequence ID" value="ELS31956.1"/>
    <property type="molecule type" value="Genomic_DNA"/>
</dbReference>
<organism evidence="1 2">
    <name type="scientific">Pseudanabaena biceps PCC 7429</name>
    <dbReference type="NCBI Taxonomy" id="927668"/>
    <lineage>
        <taxon>Bacteria</taxon>
        <taxon>Bacillati</taxon>
        <taxon>Cyanobacteriota</taxon>
        <taxon>Cyanophyceae</taxon>
        <taxon>Pseudanabaenales</taxon>
        <taxon>Pseudanabaenaceae</taxon>
        <taxon>Pseudanabaena</taxon>
    </lineage>
</organism>
<dbReference type="Proteomes" id="UP000011201">
    <property type="component" value="Unassembled WGS sequence"/>
</dbReference>
<gene>
    <name evidence="1" type="ORF">Pse7429DRAFT_3020</name>
</gene>
<reference evidence="1 2" key="1">
    <citation type="journal article" date="2013" name="Proc. Natl. Acad. Sci. U.S.A.">
        <title>Improving the coverage of the cyanobacterial phylum using diversity-driven genome sequencing.</title>
        <authorList>
            <person name="Shih P.M."/>
            <person name="Wu D."/>
            <person name="Latifi A."/>
            <person name="Axen S.D."/>
            <person name="Fewer D.P."/>
            <person name="Talla E."/>
            <person name="Calteau A."/>
            <person name="Cai F."/>
            <person name="Tandeau de Marsac N."/>
            <person name="Rippka R."/>
            <person name="Herdman M."/>
            <person name="Sivonen K."/>
            <person name="Coursin T."/>
            <person name="Laurent T."/>
            <person name="Goodwin L."/>
            <person name="Nolan M."/>
            <person name="Davenport K.W."/>
            <person name="Han C.S."/>
            <person name="Rubin E.M."/>
            <person name="Eisen J.A."/>
            <person name="Woyke T."/>
            <person name="Gugger M."/>
            <person name="Kerfeld C.A."/>
        </authorList>
    </citation>
    <scope>NUCLEOTIDE SEQUENCE [LARGE SCALE GENOMIC DNA]</scope>
    <source>
        <strain evidence="1 2">PCC 7429</strain>
    </source>
</reference>
<comment type="caution">
    <text evidence="1">The sequence shown here is derived from an EMBL/GenBank/DDBJ whole genome shotgun (WGS) entry which is preliminary data.</text>
</comment>
<evidence type="ECO:0000313" key="1">
    <source>
        <dbReference type="EMBL" id="ELS31956.1"/>
    </source>
</evidence>
<name>L8MWU9_9CYAN</name>
<evidence type="ECO:0000313" key="2">
    <source>
        <dbReference type="Proteomes" id="UP000011201"/>
    </source>
</evidence>
<accession>L8MWU9</accession>
<protein>
    <submittedName>
        <fullName evidence="1">Uncharacterized protein</fullName>
    </submittedName>
</protein>
<dbReference type="AlphaFoldDB" id="L8MWU9"/>
<keyword evidence="2" id="KW-1185">Reference proteome</keyword>
<sequence length="51" mass="5806">MTGFSAAILLIKYTNLLTPTPLEVGNRLLNTFLRFVIECIYLINTAQKFTQ</sequence>
<proteinExistence type="predicted"/>